<evidence type="ECO:0000313" key="3">
    <source>
        <dbReference type="Proteomes" id="UP000886893"/>
    </source>
</evidence>
<reference evidence="2" key="2">
    <citation type="journal article" date="2021" name="PeerJ">
        <title>Extensive microbial diversity within the chicken gut microbiome revealed by metagenomics and culture.</title>
        <authorList>
            <person name="Gilroy R."/>
            <person name="Ravi A."/>
            <person name="Getino M."/>
            <person name="Pursley I."/>
            <person name="Horton D.L."/>
            <person name="Alikhan N.F."/>
            <person name="Baker D."/>
            <person name="Gharbi K."/>
            <person name="Hall N."/>
            <person name="Watson M."/>
            <person name="Adriaenssens E.M."/>
            <person name="Foster-Nyarko E."/>
            <person name="Jarju S."/>
            <person name="Secka A."/>
            <person name="Antonio M."/>
            <person name="Oren A."/>
            <person name="Chaudhuri R.R."/>
            <person name="La Ragione R."/>
            <person name="Hildebrand F."/>
            <person name="Pallen M.J."/>
        </authorList>
    </citation>
    <scope>NUCLEOTIDE SEQUENCE</scope>
    <source>
        <strain evidence="2">14508</strain>
    </source>
</reference>
<evidence type="ECO:0000313" key="2">
    <source>
        <dbReference type="EMBL" id="HIT17243.1"/>
    </source>
</evidence>
<feature type="domain" description="Cyclophilin-like" evidence="1">
    <location>
        <begin position="35"/>
        <end position="143"/>
    </location>
</feature>
<sequence length="148" mass="16294">MTSLFFLVISIMFSVGCSSHRGNDNIPTDGTKLTITIQEQQFSATLIGNQTTESFIEMLPLTLNMSDLNENEKYYFLDYALPTNAFNPGTIEAGDLMLYGSSCIVLFYKTFSSNYDYTRLGKIDNPTGLAEVVGSGDVTITFEITSSS</sequence>
<comment type="caution">
    <text evidence="2">The sequence shown here is derived from an EMBL/GenBank/DDBJ whole genome shotgun (WGS) entry which is preliminary data.</text>
</comment>
<protein>
    <recommendedName>
        <fullName evidence="1">Cyclophilin-like domain-containing protein</fullName>
    </recommendedName>
</protein>
<organism evidence="2 3">
    <name type="scientific">Candidatus Caccosoma faecigallinarum</name>
    <dbReference type="NCBI Taxonomy" id="2840720"/>
    <lineage>
        <taxon>Bacteria</taxon>
        <taxon>Bacillati</taxon>
        <taxon>Bacillota</taxon>
        <taxon>Bacillota incertae sedis</taxon>
        <taxon>Candidatus Caccosoma</taxon>
    </lineage>
</organism>
<dbReference type="Gene3D" id="2.40.100.20">
    <property type="match status" value="1"/>
</dbReference>
<name>A0A9D1KA42_9FIRM</name>
<dbReference type="Pfam" id="PF18050">
    <property type="entry name" value="Cyclophil_like2"/>
    <property type="match status" value="1"/>
</dbReference>
<dbReference type="EMBL" id="DVKI01000082">
    <property type="protein sequence ID" value="HIT17243.1"/>
    <property type="molecule type" value="Genomic_DNA"/>
</dbReference>
<dbReference type="InterPro" id="IPR029000">
    <property type="entry name" value="Cyclophilin-like_dom_sf"/>
</dbReference>
<proteinExistence type="predicted"/>
<reference evidence="2" key="1">
    <citation type="submission" date="2020-10" db="EMBL/GenBank/DDBJ databases">
        <authorList>
            <person name="Gilroy R."/>
        </authorList>
    </citation>
    <scope>NUCLEOTIDE SEQUENCE</scope>
    <source>
        <strain evidence="2">14508</strain>
    </source>
</reference>
<dbReference type="AlphaFoldDB" id="A0A9D1KA42"/>
<gene>
    <name evidence="2" type="ORF">IAD04_02540</name>
</gene>
<evidence type="ECO:0000259" key="1">
    <source>
        <dbReference type="Pfam" id="PF18050"/>
    </source>
</evidence>
<accession>A0A9D1KA42</accession>
<dbReference type="SUPFAM" id="SSF50891">
    <property type="entry name" value="Cyclophilin-like"/>
    <property type="match status" value="1"/>
</dbReference>
<dbReference type="InterPro" id="IPR041183">
    <property type="entry name" value="Cyclophilin-like"/>
</dbReference>
<dbReference type="Proteomes" id="UP000886893">
    <property type="component" value="Unassembled WGS sequence"/>
</dbReference>